<dbReference type="AlphaFoldDB" id="A0A678XD70"/>
<feature type="domain" description="Gfo/Idh/MocA-like oxidoreductase N-terminal" evidence="4">
    <location>
        <begin position="13"/>
        <end position="130"/>
    </location>
</feature>
<evidence type="ECO:0000256" key="2">
    <source>
        <dbReference type="ARBA" id="ARBA00023002"/>
    </source>
</evidence>
<evidence type="ECO:0000256" key="3">
    <source>
        <dbReference type="SAM" id="MobiDB-lite"/>
    </source>
</evidence>
<evidence type="ECO:0000259" key="5">
    <source>
        <dbReference type="Pfam" id="PF22725"/>
    </source>
</evidence>
<dbReference type="Gene3D" id="3.40.50.720">
    <property type="entry name" value="NAD(P)-binding Rossmann-like Domain"/>
    <property type="match status" value="1"/>
</dbReference>
<evidence type="ECO:0000259" key="4">
    <source>
        <dbReference type="Pfam" id="PF01408"/>
    </source>
</evidence>
<dbReference type="EMBL" id="MH025886">
    <property type="protein sequence ID" value="AYU66265.1"/>
    <property type="molecule type" value="Genomic_DNA"/>
</dbReference>
<dbReference type="GO" id="GO:0016491">
    <property type="term" value="F:oxidoreductase activity"/>
    <property type="evidence" value="ECO:0007669"/>
    <property type="project" value="UniProtKB-KW"/>
</dbReference>
<keyword evidence="2" id="KW-0560">Oxidoreductase</keyword>
<dbReference type="GO" id="GO:0000166">
    <property type="term" value="F:nucleotide binding"/>
    <property type="evidence" value="ECO:0007669"/>
    <property type="project" value="InterPro"/>
</dbReference>
<dbReference type="Pfam" id="PF22725">
    <property type="entry name" value="GFO_IDH_MocA_C3"/>
    <property type="match status" value="1"/>
</dbReference>
<accession>A0A678XD70</accession>
<dbReference type="PANTHER" id="PTHR22604:SF105">
    <property type="entry name" value="TRANS-1,2-DIHYDROBENZENE-1,2-DIOL DEHYDROGENASE"/>
    <property type="match status" value="1"/>
</dbReference>
<dbReference type="InterPro" id="IPR036291">
    <property type="entry name" value="NAD(P)-bd_dom_sf"/>
</dbReference>
<feature type="region of interest" description="Disordered" evidence="3">
    <location>
        <begin position="304"/>
        <end position="368"/>
    </location>
</feature>
<proteinExistence type="inferred from homology"/>
<dbReference type="InterPro" id="IPR050984">
    <property type="entry name" value="Gfo/Idh/MocA_domain"/>
</dbReference>
<dbReference type="InterPro" id="IPR055170">
    <property type="entry name" value="GFO_IDH_MocA-like_dom"/>
</dbReference>
<dbReference type="SUPFAM" id="SSF55347">
    <property type="entry name" value="Glyceraldehyde-3-phosphate dehydrogenase-like, C-terminal domain"/>
    <property type="match status" value="1"/>
</dbReference>
<dbReference type="SUPFAM" id="SSF51735">
    <property type="entry name" value="NAD(P)-binding Rossmann-fold domains"/>
    <property type="match status" value="1"/>
</dbReference>
<organism evidence="6">
    <name type="scientific">Streptomyces aureus</name>
    <dbReference type="NCBI Taxonomy" id="193461"/>
    <lineage>
        <taxon>Bacteria</taxon>
        <taxon>Bacillati</taxon>
        <taxon>Actinomycetota</taxon>
        <taxon>Actinomycetes</taxon>
        <taxon>Kitasatosporales</taxon>
        <taxon>Streptomycetaceae</taxon>
        <taxon>Streptomyces</taxon>
    </lineage>
</organism>
<reference evidence="6" key="1">
    <citation type="submission" date="2018-03" db="EMBL/GenBank/DDBJ databases">
        <title>Multiplexed Activation and Characterization of a Cryptic Gene Cluster Reveal Two Series of Aromatic Polyketides Generated by a Divergent Biosynthetic Pathway.</title>
        <authorList>
            <person name="Ji Z.-Y."/>
            <person name="Nie Q.-Y."/>
            <person name="Yin Y."/>
            <person name="Zhang M."/>
            <person name="Pan H.-X."/>
            <person name="Hou X.-F."/>
            <person name="Tang G.-L."/>
        </authorList>
    </citation>
    <scope>NUCLEOTIDE SEQUENCE</scope>
    <source>
        <strain evidence="6">SP-371</strain>
    </source>
</reference>
<dbReference type="InterPro" id="IPR000683">
    <property type="entry name" value="Gfo/Idh/MocA-like_OxRdtase_N"/>
</dbReference>
<name>A0A678XD70_9ACTN</name>
<feature type="compositionally biased region" description="Low complexity" evidence="3">
    <location>
        <begin position="316"/>
        <end position="327"/>
    </location>
</feature>
<dbReference type="PANTHER" id="PTHR22604">
    <property type="entry name" value="OXIDOREDUCTASES"/>
    <property type="match status" value="1"/>
</dbReference>
<protein>
    <submittedName>
        <fullName evidence="6">TjhB8</fullName>
    </submittedName>
</protein>
<evidence type="ECO:0000313" key="6">
    <source>
        <dbReference type="EMBL" id="AYU66265.1"/>
    </source>
</evidence>
<comment type="similarity">
    <text evidence="1">Belongs to the Gfo/Idh/MocA family.</text>
</comment>
<dbReference type="Gene3D" id="3.30.360.10">
    <property type="entry name" value="Dihydrodipicolinate Reductase, domain 2"/>
    <property type="match status" value="1"/>
</dbReference>
<feature type="domain" description="GFO/IDH/MocA-like oxidoreductase" evidence="5">
    <location>
        <begin position="140"/>
        <end position="256"/>
    </location>
</feature>
<dbReference type="Pfam" id="PF01408">
    <property type="entry name" value="GFO_IDH_MocA"/>
    <property type="match status" value="1"/>
</dbReference>
<sequence>MAEPARHPGERPLRIGVLGCADIARRRMLPAFAAADGIEITAVASRDAARAADVAARYGCRPVTGYAPLLTLDDVDAVYIPLPAALHATWTRAALLAGKHVLAEKPLTCDPARTRALLALAAQRSLALMENVMFVHHPQHQAVRTLLAEGAIGELRSFSAAFAVPRLPAGDIRHSPELGGGALFDIGVYPVRAAVHFLGEQLHPLAATLHTPPSSAVDTAGAALLRDEHGVSAQLTFGMDHAYRSAYELWGSQGRITLNRAFTPPPGHRPVIHLERRGTTERIELPPADQVALTVRAFRTACRRAAAPNPHRPRDTAGTAPADPADACLRQADLLEAVRRAAAPHRPPRTASRAAAEDPTPYAAEGRR</sequence>
<evidence type="ECO:0000256" key="1">
    <source>
        <dbReference type="ARBA" id="ARBA00010928"/>
    </source>
</evidence>